<accession>W3VUY0</accession>
<dbReference type="InterPro" id="IPR023194">
    <property type="entry name" value="eIF3-like_dom_sf"/>
</dbReference>
<feature type="compositionally biased region" description="Basic and acidic residues" evidence="5">
    <location>
        <begin position="98"/>
        <end position="113"/>
    </location>
</feature>
<protein>
    <recommendedName>
        <fullName evidence="4">Eukaryotic translation initiation factor 3 subunit J</fullName>
        <shortName evidence="4">eIF3j</shortName>
    </recommendedName>
    <alternativeName>
        <fullName evidence="4">Eukaryotic translation initiation factor 3 30 kDa subunit homolog</fullName>
        <shortName evidence="4">eIF-3 30 kDa subunit homolog</shortName>
    </alternativeName>
</protein>
<feature type="region of interest" description="Disordered" evidence="5">
    <location>
        <begin position="235"/>
        <end position="257"/>
    </location>
</feature>
<dbReference type="GO" id="GO:0001732">
    <property type="term" value="P:formation of cytoplasmic translation initiation complex"/>
    <property type="evidence" value="ECO:0007669"/>
    <property type="project" value="UniProtKB-UniRule"/>
</dbReference>
<evidence type="ECO:0000256" key="1">
    <source>
        <dbReference type="ARBA" id="ARBA00022490"/>
    </source>
</evidence>
<dbReference type="HOGENOM" id="CLU_085806_0_0_1"/>
<comment type="function">
    <text evidence="4">Component of the eukaryotic translation initiation factor 3 (eIF-3) complex, which is involved in protein synthesis of a specialized repertoire of mRNAs and, together with other initiation factors, stimulates binding of mRNA and methionyl-tRNAi to the 40S ribosome. The eIF-3 complex specifically targets and initiates translation of a subset of mRNAs involved in cell proliferation.</text>
</comment>
<dbReference type="Pfam" id="PF08597">
    <property type="entry name" value="eIF3_subunit"/>
    <property type="match status" value="1"/>
</dbReference>
<dbReference type="GO" id="GO:0005852">
    <property type="term" value="C:eukaryotic translation initiation factor 3 complex"/>
    <property type="evidence" value="ECO:0007669"/>
    <property type="project" value="UniProtKB-UniRule"/>
</dbReference>
<feature type="compositionally biased region" description="Low complexity" evidence="5">
    <location>
        <begin position="244"/>
        <end position="254"/>
    </location>
</feature>
<dbReference type="OrthoDB" id="20381at2759"/>
<comment type="subunit">
    <text evidence="4">Component of the eukaryotic translation initiation factor 3 (eIF-3) complex.</text>
</comment>
<dbReference type="Proteomes" id="UP000019462">
    <property type="component" value="Unassembled WGS sequence"/>
</dbReference>
<sequence length="280" mass="31742">MWKQEDFAPASFHHLATTYSASTKRTKTKFNMSDWENDDEPQQVAPPPKLSAAGRKKFDDEDVEEEVKDDWEEEDSEPEKPKEPVALPPRKKKSVKQKIAEKEEEERLRREQGLDDDEEEEDWDADPIAKRRMEREAQLKSDVENAANLLGTAKIADDGLSKLKSMNPSSKEDWESFADLIYAELIKKQSSKPGFEKHFVSHMYKNIASTLRDVDIRKSSTMLKAYAEDKAKAEKEAKKSGGQKKVAAAKPKAVGTASAKNVIDTRAYGDEALDDDLDFM</sequence>
<feature type="region of interest" description="Disordered" evidence="5">
    <location>
        <begin position="1"/>
        <end position="129"/>
    </location>
</feature>
<dbReference type="HAMAP" id="MF_03009">
    <property type="entry name" value="eIF3j"/>
    <property type="match status" value="1"/>
</dbReference>
<keyword evidence="3 4" id="KW-0648">Protein biosynthesis</keyword>
<evidence type="ECO:0000256" key="5">
    <source>
        <dbReference type="SAM" id="MobiDB-lite"/>
    </source>
</evidence>
<evidence type="ECO:0000256" key="3">
    <source>
        <dbReference type="ARBA" id="ARBA00022917"/>
    </source>
</evidence>
<evidence type="ECO:0000313" key="6">
    <source>
        <dbReference type="EMBL" id="ETS65290.1"/>
    </source>
</evidence>
<dbReference type="PANTHER" id="PTHR21681:SF0">
    <property type="entry name" value="EUKARYOTIC TRANSLATION INITIATION FACTOR 3 SUBUNIT J"/>
    <property type="match status" value="1"/>
</dbReference>
<comment type="subcellular location">
    <subcellularLocation>
        <location evidence="4">Cytoplasm</location>
    </subcellularLocation>
</comment>
<feature type="compositionally biased region" description="Acidic residues" evidence="5">
    <location>
        <begin position="114"/>
        <end position="125"/>
    </location>
</feature>
<name>W3VUY0_MOEAP</name>
<proteinExistence type="inferred from homology"/>
<dbReference type="EMBL" id="AWNI01000001">
    <property type="protein sequence ID" value="ETS65290.1"/>
    <property type="molecule type" value="Genomic_DNA"/>
</dbReference>
<evidence type="ECO:0000256" key="2">
    <source>
        <dbReference type="ARBA" id="ARBA00022540"/>
    </source>
</evidence>
<dbReference type="Gene3D" id="1.10.246.60">
    <property type="entry name" value="Eukaryotic translation initiation factor 3 like domains"/>
    <property type="match status" value="1"/>
</dbReference>
<comment type="similarity">
    <text evidence="4">Belongs to the eIF-3 subunit J family.</text>
</comment>
<dbReference type="GO" id="GO:0016282">
    <property type="term" value="C:eukaryotic 43S preinitiation complex"/>
    <property type="evidence" value="ECO:0007669"/>
    <property type="project" value="UniProtKB-UniRule"/>
</dbReference>
<dbReference type="GO" id="GO:0003743">
    <property type="term" value="F:translation initiation factor activity"/>
    <property type="evidence" value="ECO:0007669"/>
    <property type="project" value="UniProtKB-UniRule"/>
</dbReference>
<keyword evidence="7" id="KW-1185">Reference proteome</keyword>
<gene>
    <name evidence="4" type="primary">HCR1</name>
    <name evidence="6" type="ORF">PaG_00013</name>
</gene>
<organism evidence="6 7">
    <name type="scientific">Moesziomyces aphidis</name>
    <name type="common">Pseudozyma aphidis</name>
    <dbReference type="NCBI Taxonomy" id="84754"/>
    <lineage>
        <taxon>Eukaryota</taxon>
        <taxon>Fungi</taxon>
        <taxon>Dikarya</taxon>
        <taxon>Basidiomycota</taxon>
        <taxon>Ustilaginomycotina</taxon>
        <taxon>Ustilaginomycetes</taxon>
        <taxon>Ustilaginales</taxon>
        <taxon>Ustilaginaceae</taxon>
        <taxon>Moesziomyces</taxon>
    </lineage>
</organism>
<feature type="compositionally biased region" description="Acidic residues" evidence="5">
    <location>
        <begin position="60"/>
        <end position="77"/>
    </location>
</feature>
<comment type="caution">
    <text evidence="6">The sequence shown here is derived from an EMBL/GenBank/DDBJ whole genome shotgun (WGS) entry which is preliminary data.</text>
</comment>
<dbReference type="InterPro" id="IPR013906">
    <property type="entry name" value="eIF3j"/>
</dbReference>
<keyword evidence="1 4" id="KW-0963">Cytoplasm</keyword>
<evidence type="ECO:0000313" key="7">
    <source>
        <dbReference type="Proteomes" id="UP000019462"/>
    </source>
</evidence>
<keyword evidence="2 4" id="KW-0396">Initiation factor</keyword>
<reference evidence="6 7" key="1">
    <citation type="journal article" date="2014" name="Genome Announc.">
        <title>Genome sequence of the basidiomycetous fungus Pseudozyma aphidis DSM70725, an efficient producer of biosurfactant mannosylerythritol lipids.</title>
        <authorList>
            <person name="Lorenz S."/>
            <person name="Guenther M."/>
            <person name="Grumaz C."/>
            <person name="Rupp S."/>
            <person name="Zibek S."/>
            <person name="Sohn K."/>
        </authorList>
    </citation>
    <scope>NUCLEOTIDE SEQUENCE [LARGE SCALE GENOMIC DNA]</scope>
    <source>
        <strain evidence="7">ATCC 32657 / CBS 517.83 / DSM 70725 / JCM 10318 / NBRC 10182 / NRRL Y-7954 / St-0401</strain>
    </source>
</reference>
<dbReference type="GO" id="GO:0033290">
    <property type="term" value="C:eukaryotic 48S preinitiation complex"/>
    <property type="evidence" value="ECO:0007669"/>
    <property type="project" value="UniProtKB-UniRule"/>
</dbReference>
<dbReference type="AlphaFoldDB" id="W3VUY0"/>
<dbReference type="PANTHER" id="PTHR21681">
    <property type="entry name" value="EUKARYOTIC TRANSLATION INITIATION FACTOR 3 SUBUNIT J"/>
    <property type="match status" value="1"/>
</dbReference>
<evidence type="ECO:0000256" key="4">
    <source>
        <dbReference type="HAMAP-Rule" id="MF_03009"/>
    </source>
</evidence>